<reference evidence="2" key="1">
    <citation type="journal article" date="2020" name="mSystems">
        <title>Genome- and Community-Level Interaction Insights into Carbon Utilization and Element Cycling Functions of Hydrothermarchaeota in Hydrothermal Sediment.</title>
        <authorList>
            <person name="Zhou Z."/>
            <person name="Liu Y."/>
            <person name="Xu W."/>
            <person name="Pan J."/>
            <person name="Luo Z.H."/>
            <person name="Li M."/>
        </authorList>
    </citation>
    <scope>NUCLEOTIDE SEQUENCE [LARGE SCALE GENOMIC DNA]</scope>
    <source>
        <strain evidence="2">SpSt-361</strain>
    </source>
</reference>
<sequence>MLCCPDDPWCVKAEITKVRHCLLFEVTEEEWRADGFTSREELLEGMRHFYPHLTWESAVTVIYWDNVQGKLIDDLAELR</sequence>
<evidence type="ECO:0000259" key="1">
    <source>
        <dbReference type="Pfam" id="PF04266"/>
    </source>
</evidence>
<comment type="caution">
    <text evidence="2">The sequence shown here is derived from an EMBL/GenBank/DDBJ whole genome shotgun (WGS) entry which is preliminary data.</text>
</comment>
<dbReference type="InterPro" id="IPR007374">
    <property type="entry name" value="ASCH_domain"/>
</dbReference>
<feature type="domain" description="ASCH" evidence="1">
    <location>
        <begin position="6"/>
        <end position="61"/>
    </location>
</feature>
<evidence type="ECO:0000313" key="2">
    <source>
        <dbReference type="EMBL" id="HEX61698.1"/>
    </source>
</evidence>
<dbReference type="Pfam" id="PF04266">
    <property type="entry name" value="ASCH"/>
    <property type="match status" value="1"/>
</dbReference>
<gene>
    <name evidence="2" type="ORF">ENR01_00880</name>
</gene>
<dbReference type="InterPro" id="IPR015947">
    <property type="entry name" value="PUA-like_sf"/>
</dbReference>
<dbReference type="SUPFAM" id="SSF88697">
    <property type="entry name" value="PUA domain-like"/>
    <property type="match status" value="1"/>
</dbReference>
<organism evidence="2">
    <name type="scientific">candidate division WWE3 bacterium</name>
    <dbReference type="NCBI Taxonomy" id="2053526"/>
    <lineage>
        <taxon>Bacteria</taxon>
        <taxon>Katanobacteria</taxon>
    </lineage>
</organism>
<protein>
    <submittedName>
        <fullName evidence="2">ASCH domain-containing protein</fullName>
    </submittedName>
</protein>
<name>A0A831YPZ1_UNCKA</name>
<accession>A0A831YPZ1</accession>
<proteinExistence type="predicted"/>
<dbReference type="AlphaFoldDB" id="A0A831YPZ1"/>
<dbReference type="EMBL" id="DSPJ01000026">
    <property type="protein sequence ID" value="HEX61698.1"/>
    <property type="molecule type" value="Genomic_DNA"/>
</dbReference>